<dbReference type="EMBL" id="SJPH01000003">
    <property type="protein sequence ID" value="TWT46826.1"/>
    <property type="molecule type" value="Genomic_DNA"/>
</dbReference>
<dbReference type="PANTHER" id="PTHR11062">
    <property type="entry name" value="EXOSTOSIN HEPARAN SULFATE GLYCOSYLTRANSFERASE -RELATED"/>
    <property type="match status" value="1"/>
</dbReference>
<protein>
    <submittedName>
        <fullName evidence="2">Exostosin family protein</fullName>
    </submittedName>
</protein>
<keyword evidence="3" id="KW-1185">Reference proteome</keyword>
<dbReference type="Pfam" id="PF03016">
    <property type="entry name" value="Exostosin_GT47"/>
    <property type="match status" value="1"/>
</dbReference>
<dbReference type="RefSeq" id="WP_146573635.1">
    <property type="nucleotide sequence ID" value="NZ_SJPH01000003.1"/>
</dbReference>
<proteinExistence type="predicted"/>
<evidence type="ECO:0000313" key="2">
    <source>
        <dbReference type="EMBL" id="TWT46826.1"/>
    </source>
</evidence>
<sequence length="336" mass="38171">MTIAIHFFGAEADRRSIPLAAALGVGQRPESSGADRHRYDRLNAEAPLRWRSADEASADLFVYPHIYSASEICYAGAERARQLGKPCVFFRDSDDASPCAPPYGVVYRESILATQMTAAERALPAFADDLARETGGFQPRDKQELPSVGFCGYVGSTWRRWLFKLQGRSAKVLGLELRSRSLAILERDAGVATHFIRRTQFWGGAISRFRGPDPDAKRRVREEYLENLVGSDYILCLRGAGNFSYRMYETLAMGRIPLFVNTDCALPFDDTIDWRRHMVWVEQADLPRLGERLREFHAALSPAEFVERQRANRRLWEESLRPTECYQRIIERAVAG</sequence>
<comment type="caution">
    <text evidence="2">The sequence shown here is derived from an EMBL/GenBank/DDBJ whole genome shotgun (WGS) entry which is preliminary data.</text>
</comment>
<dbReference type="InterPro" id="IPR040911">
    <property type="entry name" value="Exostosin_GT47"/>
</dbReference>
<dbReference type="GO" id="GO:0016757">
    <property type="term" value="F:glycosyltransferase activity"/>
    <property type="evidence" value="ECO:0007669"/>
    <property type="project" value="InterPro"/>
</dbReference>
<dbReference type="InterPro" id="IPR004263">
    <property type="entry name" value="Exostosin"/>
</dbReference>
<dbReference type="AlphaFoldDB" id="A0A5C5W7E2"/>
<reference evidence="2 3" key="1">
    <citation type="submission" date="2019-02" db="EMBL/GenBank/DDBJ databases">
        <title>Deep-cultivation of Planctomycetes and their phenomic and genomic characterization uncovers novel biology.</title>
        <authorList>
            <person name="Wiegand S."/>
            <person name="Jogler M."/>
            <person name="Boedeker C."/>
            <person name="Pinto D."/>
            <person name="Vollmers J."/>
            <person name="Rivas-Marin E."/>
            <person name="Kohn T."/>
            <person name="Peeters S.H."/>
            <person name="Heuer A."/>
            <person name="Rast P."/>
            <person name="Oberbeckmann S."/>
            <person name="Bunk B."/>
            <person name="Jeske O."/>
            <person name="Meyerdierks A."/>
            <person name="Storesund J.E."/>
            <person name="Kallscheuer N."/>
            <person name="Luecker S."/>
            <person name="Lage O.M."/>
            <person name="Pohl T."/>
            <person name="Merkel B.J."/>
            <person name="Hornburger P."/>
            <person name="Mueller R.-W."/>
            <person name="Bruemmer F."/>
            <person name="Labrenz M."/>
            <person name="Spormann A.M."/>
            <person name="Op Den Camp H."/>
            <person name="Overmann J."/>
            <person name="Amann R."/>
            <person name="Jetten M.S.M."/>
            <person name="Mascher T."/>
            <person name="Medema M.H."/>
            <person name="Devos D.P."/>
            <person name="Kaster A.-K."/>
            <person name="Ovreas L."/>
            <person name="Rohde M."/>
            <person name="Galperin M.Y."/>
            <person name="Jogler C."/>
        </authorList>
    </citation>
    <scope>NUCLEOTIDE SEQUENCE [LARGE SCALE GENOMIC DNA]</scope>
    <source>
        <strain evidence="2 3">Pla111</strain>
    </source>
</reference>
<dbReference type="Proteomes" id="UP000318995">
    <property type="component" value="Unassembled WGS sequence"/>
</dbReference>
<organism evidence="2 3">
    <name type="scientific">Botrimarina hoheduenensis</name>
    <dbReference type="NCBI Taxonomy" id="2528000"/>
    <lineage>
        <taxon>Bacteria</taxon>
        <taxon>Pseudomonadati</taxon>
        <taxon>Planctomycetota</taxon>
        <taxon>Planctomycetia</taxon>
        <taxon>Pirellulales</taxon>
        <taxon>Lacipirellulaceae</taxon>
        <taxon>Botrimarina</taxon>
    </lineage>
</organism>
<dbReference type="OrthoDB" id="1416011at2"/>
<evidence type="ECO:0000259" key="1">
    <source>
        <dbReference type="Pfam" id="PF03016"/>
    </source>
</evidence>
<name>A0A5C5W7E2_9BACT</name>
<evidence type="ECO:0000313" key="3">
    <source>
        <dbReference type="Proteomes" id="UP000318995"/>
    </source>
</evidence>
<accession>A0A5C5W7E2</accession>
<gene>
    <name evidence="2" type="ORF">Pla111_19280</name>
</gene>
<feature type="domain" description="Exostosin GT47" evidence="1">
    <location>
        <begin position="217"/>
        <end position="295"/>
    </location>
</feature>